<feature type="coiled-coil region" evidence="8">
    <location>
        <begin position="395"/>
        <end position="547"/>
    </location>
</feature>
<dbReference type="PANTHER" id="PTHR11081:SF59">
    <property type="entry name" value="FI23547P1"/>
    <property type="match status" value="1"/>
</dbReference>
<dbReference type="OMA" id="MNIPLIR"/>
<dbReference type="GO" id="GO:0017108">
    <property type="term" value="F:5'-flap endonuclease activity"/>
    <property type="evidence" value="ECO:0007669"/>
    <property type="project" value="TreeGrafter"/>
</dbReference>
<keyword evidence="5" id="KW-0378">Hydrolase</keyword>
<dbReference type="InterPro" id="IPR006085">
    <property type="entry name" value="XPG_DNA_repair_N"/>
</dbReference>
<keyword evidence="7" id="KW-0234">DNA repair</keyword>
<evidence type="ECO:0000256" key="3">
    <source>
        <dbReference type="ARBA" id="ARBA00022723"/>
    </source>
</evidence>
<keyword evidence="3" id="KW-0479">Metal-binding</keyword>
<keyword evidence="2" id="KW-0540">Nuclease</keyword>
<sequence length="755" mass="87769">MGIKGMWEMIKEKGKEIEEEEIKGKRVAIDISEIIIRCMKKKEDVNTMMMKIIIKSKEKGIYPIFVFDGKTQTYLKENTIKKRIKRYNKEEERKKEIEKKEINKLITSIQKRKKEHIENNNTNNNNNEEELLLLIKKDKQDEYKLTPNISLIQNINSNLNSIKRIYSDSLLDSSSSPFLFTHTQINHRIIHGFYNRYSYSINSPHHSSLLSSDLSLWGLGALSFSLYSSLINSFLSSLSSIPLSDSSIPPFLSSIDSFESIDSIGSTSSPLSISPYQSILSSHTTLPNTANSINYDYDCYNNCGYNYDDYNDCDDYDDEKIKHDDYDDEKRRKENRRNENTRREDGTDEITSFLPLIPQLDKDTTTTDWINNSTSIQPSYCFQQNINNDRNYNINNDIEKERNKTKENKEERTNKQIDTKEVKIEEINKIKIEEINKEKQEEEIIQEIEEIINRMKEEKKEKQKCCINIKEETKQEEHISKEETNNQMKEKEEIYEIINKDHINDINKDDINDINKEKEEEEIKEIINIKEEEIKEINNKEKKEKENFNCISNGIIKNQVIYQKLIKMFKEINIPYIIAPGEAEAQCYQLEHDGLCDYIATNDSDIFVYGAKNVIKNLFTSSHPLLYSSSTFDYSLDQIRLYSLLVPSDYSNGIPNIGPISAKKIINSFHTINDFLNPSLLSSPPPHLSSILSSLHLPPHFPNPLILSQFSSPNVLLSPSLPISPLPSLSSLFLYSKHSLHWSSSLLLRYFPSFC</sequence>
<comment type="cofactor">
    <cofactor evidence="1">
        <name>Mg(2+)</name>
        <dbReference type="ChEBI" id="CHEBI:18420"/>
    </cofactor>
</comment>
<dbReference type="Pfam" id="PF00867">
    <property type="entry name" value="XPG_I"/>
    <property type="match status" value="1"/>
</dbReference>
<keyword evidence="6" id="KW-0460">Magnesium</keyword>
<evidence type="ECO:0000256" key="9">
    <source>
        <dbReference type="SAM" id="MobiDB-lite"/>
    </source>
</evidence>
<feature type="domain" description="XPG N-terminal" evidence="11">
    <location>
        <begin position="1"/>
        <end position="90"/>
    </location>
</feature>
<dbReference type="AlphaFoldDB" id="B0E8J6"/>
<dbReference type="PRINTS" id="PR00853">
    <property type="entry name" value="XPGRADSUPER"/>
</dbReference>
<dbReference type="EMBL" id="DS548161">
    <property type="protein sequence ID" value="EDR29139.1"/>
    <property type="molecule type" value="Genomic_DNA"/>
</dbReference>
<dbReference type="CDD" id="cd09897">
    <property type="entry name" value="H3TH_FEN1-XPG-like"/>
    <property type="match status" value="1"/>
</dbReference>
<dbReference type="SMART" id="SM00484">
    <property type="entry name" value="XPGI"/>
    <property type="match status" value="1"/>
</dbReference>
<evidence type="ECO:0000256" key="2">
    <source>
        <dbReference type="ARBA" id="ARBA00022722"/>
    </source>
</evidence>
<keyword evidence="13" id="KW-1185">Reference proteome</keyword>
<dbReference type="PANTHER" id="PTHR11081">
    <property type="entry name" value="FLAP ENDONUCLEASE FAMILY MEMBER"/>
    <property type="match status" value="1"/>
</dbReference>
<dbReference type="GO" id="GO:0006281">
    <property type="term" value="P:DNA repair"/>
    <property type="evidence" value="ECO:0007669"/>
    <property type="project" value="UniProtKB-KW"/>
</dbReference>
<dbReference type="OrthoDB" id="31113at2759"/>
<evidence type="ECO:0000256" key="6">
    <source>
        <dbReference type="ARBA" id="ARBA00022842"/>
    </source>
</evidence>
<feature type="domain" description="XPG-I" evidence="10">
    <location>
        <begin position="570"/>
        <end position="647"/>
    </location>
</feature>
<dbReference type="InterPro" id="IPR006086">
    <property type="entry name" value="XPG-I_dom"/>
</dbReference>
<dbReference type="InterPro" id="IPR019974">
    <property type="entry name" value="XPG_CS"/>
</dbReference>
<gene>
    <name evidence="12" type="ORF">EDI_127020</name>
</gene>
<accession>B0E8J6</accession>
<organism evidence="13">
    <name type="scientific">Entamoeba dispar (strain ATCC PRA-260 / SAW760)</name>
    <dbReference type="NCBI Taxonomy" id="370354"/>
    <lineage>
        <taxon>Eukaryota</taxon>
        <taxon>Amoebozoa</taxon>
        <taxon>Evosea</taxon>
        <taxon>Archamoebae</taxon>
        <taxon>Mastigamoebida</taxon>
        <taxon>Entamoebidae</taxon>
        <taxon>Entamoeba</taxon>
    </lineage>
</organism>
<name>B0E8J6_ENTDS</name>
<reference evidence="13" key="1">
    <citation type="submission" date="2007-12" db="EMBL/GenBank/DDBJ databases">
        <title>Annotation of Entamoeba dispar SAW760.</title>
        <authorList>
            <person name="Lorenzi H."/>
            <person name="Inman J."/>
            <person name="Schobel S."/>
            <person name="Amedeo P."/>
            <person name="Caler E."/>
        </authorList>
    </citation>
    <scope>NUCLEOTIDE SEQUENCE [LARGE SCALE GENOMIC DNA]</scope>
    <source>
        <strain evidence="13">ATCC PRA-260 / SAW760</strain>
    </source>
</reference>
<dbReference type="KEGG" id="edi:EDI_127020"/>
<dbReference type="InterPro" id="IPR036279">
    <property type="entry name" value="5-3_exonuclease_C_sf"/>
</dbReference>
<proteinExistence type="predicted"/>
<evidence type="ECO:0000256" key="5">
    <source>
        <dbReference type="ARBA" id="ARBA00022801"/>
    </source>
</evidence>
<dbReference type="SMART" id="SM00485">
    <property type="entry name" value="XPGN"/>
    <property type="match status" value="1"/>
</dbReference>
<dbReference type="SUPFAM" id="SSF47807">
    <property type="entry name" value="5' to 3' exonuclease, C-terminal subdomain"/>
    <property type="match status" value="1"/>
</dbReference>
<keyword evidence="4" id="KW-0227">DNA damage</keyword>
<feature type="compositionally biased region" description="Basic and acidic residues" evidence="9">
    <location>
        <begin position="326"/>
        <end position="345"/>
    </location>
</feature>
<evidence type="ECO:0000256" key="4">
    <source>
        <dbReference type="ARBA" id="ARBA00022763"/>
    </source>
</evidence>
<evidence type="ECO:0000256" key="7">
    <source>
        <dbReference type="ARBA" id="ARBA00023204"/>
    </source>
</evidence>
<evidence type="ECO:0000256" key="8">
    <source>
        <dbReference type="SAM" id="Coils"/>
    </source>
</evidence>
<protein>
    <submittedName>
        <fullName evidence="12">Uncharacterized protein</fullName>
    </submittedName>
</protein>
<evidence type="ECO:0000259" key="11">
    <source>
        <dbReference type="SMART" id="SM00485"/>
    </source>
</evidence>
<evidence type="ECO:0000256" key="1">
    <source>
        <dbReference type="ARBA" id="ARBA00001946"/>
    </source>
</evidence>
<dbReference type="PROSITE" id="PS00842">
    <property type="entry name" value="XPG_2"/>
    <property type="match status" value="1"/>
</dbReference>
<evidence type="ECO:0000259" key="10">
    <source>
        <dbReference type="SMART" id="SM00484"/>
    </source>
</evidence>
<dbReference type="SMART" id="SM00279">
    <property type="entry name" value="HhH2"/>
    <property type="match status" value="1"/>
</dbReference>
<feature type="coiled-coil region" evidence="8">
    <location>
        <begin position="80"/>
        <end position="108"/>
    </location>
</feature>
<keyword evidence="8" id="KW-0175">Coiled coil</keyword>
<dbReference type="InterPro" id="IPR029060">
    <property type="entry name" value="PIN-like_dom_sf"/>
</dbReference>
<dbReference type="RefSeq" id="XP_001734673.1">
    <property type="nucleotide sequence ID" value="XM_001734621.1"/>
</dbReference>
<dbReference type="VEuPathDB" id="AmoebaDB:EDI_127020"/>
<evidence type="ECO:0000313" key="13">
    <source>
        <dbReference type="Proteomes" id="UP000008076"/>
    </source>
</evidence>
<evidence type="ECO:0000313" key="12">
    <source>
        <dbReference type="EMBL" id="EDR29139.1"/>
    </source>
</evidence>
<dbReference type="Pfam" id="PF00752">
    <property type="entry name" value="XPG_N"/>
    <property type="match status" value="1"/>
</dbReference>
<dbReference type="GO" id="GO:0003677">
    <property type="term" value="F:DNA binding"/>
    <property type="evidence" value="ECO:0007669"/>
    <property type="project" value="InterPro"/>
</dbReference>
<dbReference type="eggNOG" id="KOG2520">
    <property type="taxonomic scope" value="Eukaryota"/>
</dbReference>
<dbReference type="Gene3D" id="3.40.50.1010">
    <property type="entry name" value="5'-nuclease"/>
    <property type="match status" value="2"/>
</dbReference>
<dbReference type="InterPro" id="IPR008918">
    <property type="entry name" value="HhH2"/>
</dbReference>
<dbReference type="SUPFAM" id="SSF88723">
    <property type="entry name" value="PIN domain-like"/>
    <property type="match status" value="1"/>
</dbReference>
<feature type="region of interest" description="Disordered" evidence="9">
    <location>
        <begin position="326"/>
        <end position="348"/>
    </location>
</feature>
<dbReference type="Proteomes" id="UP000008076">
    <property type="component" value="Unassembled WGS sequence"/>
</dbReference>
<dbReference type="GO" id="GO:0046872">
    <property type="term" value="F:metal ion binding"/>
    <property type="evidence" value="ECO:0007669"/>
    <property type="project" value="UniProtKB-KW"/>
</dbReference>
<dbReference type="InterPro" id="IPR006084">
    <property type="entry name" value="XPG/Rad2"/>
</dbReference>
<dbReference type="GeneID" id="5879589"/>